<evidence type="ECO:0000256" key="1">
    <source>
        <dbReference type="SAM" id="SignalP"/>
    </source>
</evidence>
<feature type="signal peptide" evidence="1">
    <location>
        <begin position="1"/>
        <end position="23"/>
    </location>
</feature>
<name>A0A225NRK2_9RHOB</name>
<feature type="chain" id="PRO_5013075985" description="Antifreeze glycopeptide polyprotein" evidence="1">
    <location>
        <begin position="24"/>
        <end position="523"/>
    </location>
</feature>
<proteinExistence type="predicted"/>
<comment type="caution">
    <text evidence="2">The sequence shown here is derived from an EMBL/GenBank/DDBJ whole genome shotgun (WGS) entry which is preliminary data.</text>
</comment>
<evidence type="ECO:0008006" key="4">
    <source>
        <dbReference type="Google" id="ProtNLM"/>
    </source>
</evidence>
<evidence type="ECO:0000313" key="3">
    <source>
        <dbReference type="Proteomes" id="UP000215377"/>
    </source>
</evidence>
<organism evidence="2 3">
    <name type="scientific">Marinibacterium profundimaris</name>
    <dbReference type="NCBI Taxonomy" id="1679460"/>
    <lineage>
        <taxon>Bacteria</taxon>
        <taxon>Pseudomonadati</taxon>
        <taxon>Pseudomonadota</taxon>
        <taxon>Alphaproteobacteria</taxon>
        <taxon>Rhodobacterales</taxon>
        <taxon>Paracoccaceae</taxon>
        <taxon>Marinibacterium</taxon>
    </lineage>
</organism>
<keyword evidence="1" id="KW-0732">Signal</keyword>
<gene>
    <name evidence="2" type="ORF">ATO3_01925</name>
</gene>
<protein>
    <recommendedName>
        <fullName evidence="4">Antifreeze glycopeptide polyprotein</fullName>
    </recommendedName>
</protein>
<sequence length="523" mass="55063">MRIDAALALISLSLVPLAGPAPAQEPLSAIDWLRRNPPQVPLAALPPTYFAPSPGTEPPVTDGVSAPEIVVTPLEDTPVAVGLVPNTVTGLPPTLWQGSATPVLARLVADAPVSQSPAMQSVLYTLMLAEAQPPADSGKVPGLTLAMLDRLMDLGAVEPAEALARRAGPARSPELFHRWFDATLLTGTEDAACATLAVNPHLAPDYAARVYCSARRGDWPAAALMLDTAIALGDLPEARGTLLELFLHGDLDGGLLPPPSLPVSVDPLDFRLYEAIGEPLPAQGLPRAFSHADLRDVAGWKAQLEAAERLARTGALSANRFLGIYTAREPAASGGIWDRVQAVQRFETALNTGSGEAIGKTLRPAWDAMRAAGTEVTFATLFADRLAATPPSSPAAQALAWRIRMLSDSYERAARDAPEGSEAAFLAGIARGRPEAGAGAGDVERAIAEGFSDAAELPRQLRDLLDRGALGEMILRAIALYKQGTDGNPDALTDALAAFRSVGLEDTARRAALQLMLLEPRHR</sequence>
<keyword evidence="3" id="KW-1185">Reference proteome</keyword>
<dbReference type="AlphaFoldDB" id="A0A225NRK2"/>
<accession>A0A225NRK2</accession>
<dbReference type="Proteomes" id="UP000215377">
    <property type="component" value="Unassembled WGS sequence"/>
</dbReference>
<dbReference type="EMBL" id="AQQR01000001">
    <property type="protein sequence ID" value="OWU77485.1"/>
    <property type="molecule type" value="Genomic_DNA"/>
</dbReference>
<reference evidence="2 3" key="1">
    <citation type="submission" date="2013-04" db="EMBL/GenBank/DDBJ databases">
        <title>Oceanicola sp. 22II1-22F33 Genome Sequencing.</title>
        <authorList>
            <person name="Lai Q."/>
            <person name="Li G."/>
            <person name="Shao Z."/>
        </authorList>
    </citation>
    <scope>NUCLEOTIDE SEQUENCE [LARGE SCALE GENOMIC DNA]</scope>
    <source>
        <strain evidence="2 3">22II1-22F33</strain>
    </source>
</reference>
<dbReference type="OrthoDB" id="7929427at2"/>
<dbReference type="RefSeq" id="WP_088648101.1">
    <property type="nucleotide sequence ID" value="NZ_AQQR01000001.1"/>
</dbReference>
<evidence type="ECO:0000313" key="2">
    <source>
        <dbReference type="EMBL" id="OWU77485.1"/>
    </source>
</evidence>